<keyword evidence="7" id="KW-0675">Receptor</keyword>
<evidence type="ECO:0000256" key="2">
    <source>
        <dbReference type="ARBA" id="ARBA00022606"/>
    </source>
</evidence>
<evidence type="ECO:0000256" key="1">
    <source>
        <dbReference type="ARBA" id="ARBA00004141"/>
    </source>
</evidence>
<proteinExistence type="predicted"/>
<evidence type="ECO:0000256" key="3">
    <source>
        <dbReference type="ARBA" id="ARBA00022692"/>
    </source>
</evidence>
<evidence type="ECO:0000256" key="6">
    <source>
        <dbReference type="ARBA" id="ARBA00023136"/>
    </source>
</evidence>
<keyword evidence="4" id="KW-0552">Olfaction</keyword>
<evidence type="ECO:0000256" key="8">
    <source>
        <dbReference type="ARBA" id="ARBA00023224"/>
    </source>
</evidence>
<reference evidence="9" key="1">
    <citation type="submission" date="2020-11" db="EMBL/GenBank/DDBJ databases">
        <authorList>
            <person name="Tran Van P."/>
        </authorList>
    </citation>
    <scope>NUCLEOTIDE SEQUENCE</scope>
</reference>
<sequence>MSGSVQTTAYECQWYSSDQIFQRAVQMIILRAQRPVVLTAGKMYNMSLSTFTLIMKNSYSIFALLRQIHNKEQNV</sequence>
<keyword evidence="3" id="KW-0812">Transmembrane</keyword>
<evidence type="ECO:0000313" key="9">
    <source>
        <dbReference type="EMBL" id="CAD7420065.1"/>
    </source>
</evidence>
<dbReference type="GO" id="GO:0005549">
    <property type="term" value="F:odorant binding"/>
    <property type="evidence" value="ECO:0007669"/>
    <property type="project" value="InterPro"/>
</dbReference>
<dbReference type="PANTHER" id="PTHR21137:SF44">
    <property type="entry name" value="ODORANT RECEPTOR 13A-RELATED"/>
    <property type="match status" value="1"/>
</dbReference>
<comment type="subcellular location">
    <subcellularLocation>
        <location evidence="1">Membrane</location>
        <topology evidence="1">Multi-pass membrane protein</topology>
    </subcellularLocation>
</comment>
<dbReference type="GO" id="GO:0007165">
    <property type="term" value="P:signal transduction"/>
    <property type="evidence" value="ECO:0007669"/>
    <property type="project" value="UniProtKB-KW"/>
</dbReference>
<keyword evidence="6" id="KW-0472">Membrane</keyword>
<dbReference type="GO" id="GO:0004984">
    <property type="term" value="F:olfactory receptor activity"/>
    <property type="evidence" value="ECO:0007669"/>
    <property type="project" value="InterPro"/>
</dbReference>
<dbReference type="Pfam" id="PF02949">
    <property type="entry name" value="7tm_6"/>
    <property type="match status" value="1"/>
</dbReference>
<name>A0A7R9DSB0_TIMPO</name>
<evidence type="ECO:0000256" key="5">
    <source>
        <dbReference type="ARBA" id="ARBA00022989"/>
    </source>
</evidence>
<dbReference type="EMBL" id="OD026528">
    <property type="protein sequence ID" value="CAD7420065.1"/>
    <property type="molecule type" value="Genomic_DNA"/>
</dbReference>
<protein>
    <submittedName>
        <fullName evidence="9">Uncharacterized protein</fullName>
    </submittedName>
</protein>
<dbReference type="GO" id="GO:0005886">
    <property type="term" value="C:plasma membrane"/>
    <property type="evidence" value="ECO:0007669"/>
    <property type="project" value="TreeGrafter"/>
</dbReference>
<dbReference type="InterPro" id="IPR004117">
    <property type="entry name" value="7tm6_olfct_rcpt"/>
</dbReference>
<dbReference type="PANTHER" id="PTHR21137">
    <property type="entry name" value="ODORANT RECEPTOR"/>
    <property type="match status" value="1"/>
</dbReference>
<accession>A0A7R9DSB0</accession>
<keyword evidence="2" id="KW-0716">Sensory transduction</keyword>
<gene>
    <name evidence="9" type="ORF">TPSB3V08_LOCUS13480</name>
</gene>
<organism evidence="9">
    <name type="scientific">Timema poppense</name>
    <name type="common">Walking stick</name>
    <dbReference type="NCBI Taxonomy" id="170557"/>
    <lineage>
        <taxon>Eukaryota</taxon>
        <taxon>Metazoa</taxon>
        <taxon>Ecdysozoa</taxon>
        <taxon>Arthropoda</taxon>
        <taxon>Hexapoda</taxon>
        <taxon>Insecta</taxon>
        <taxon>Pterygota</taxon>
        <taxon>Neoptera</taxon>
        <taxon>Polyneoptera</taxon>
        <taxon>Phasmatodea</taxon>
        <taxon>Timematodea</taxon>
        <taxon>Timematoidea</taxon>
        <taxon>Timematidae</taxon>
        <taxon>Timema</taxon>
    </lineage>
</organism>
<keyword evidence="8" id="KW-0807">Transducer</keyword>
<keyword evidence="5" id="KW-1133">Transmembrane helix</keyword>
<dbReference type="AlphaFoldDB" id="A0A7R9DSB0"/>
<evidence type="ECO:0000256" key="4">
    <source>
        <dbReference type="ARBA" id="ARBA00022725"/>
    </source>
</evidence>
<evidence type="ECO:0000256" key="7">
    <source>
        <dbReference type="ARBA" id="ARBA00023170"/>
    </source>
</evidence>